<evidence type="ECO:0000313" key="7">
    <source>
        <dbReference type="Proteomes" id="UP000187209"/>
    </source>
</evidence>
<dbReference type="GO" id="GO:0070740">
    <property type="term" value="F:tubulin-glutamic acid ligase activity"/>
    <property type="evidence" value="ECO:0007669"/>
    <property type="project" value="TreeGrafter"/>
</dbReference>
<evidence type="ECO:0000256" key="3">
    <source>
        <dbReference type="ARBA" id="ARBA00022840"/>
    </source>
</evidence>
<dbReference type="Proteomes" id="UP000187209">
    <property type="component" value="Unassembled WGS sequence"/>
</dbReference>
<dbReference type="PANTHER" id="PTHR12241">
    <property type="entry name" value="TUBULIN POLYGLUTAMYLASE"/>
    <property type="match status" value="1"/>
</dbReference>
<keyword evidence="3" id="KW-0067">ATP-binding</keyword>
<dbReference type="AlphaFoldDB" id="A0A1R2BCE9"/>
<accession>A0A1R2BCE9</accession>
<protein>
    <recommendedName>
        <fullName evidence="4">Tubulin--tyrosine ligase-like protein 5</fullName>
    </recommendedName>
</protein>
<dbReference type="GO" id="GO:0036064">
    <property type="term" value="C:ciliary basal body"/>
    <property type="evidence" value="ECO:0007669"/>
    <property type="project" value="TreeGrafter"/>
</dbReference>
<dbReference type="EMBL" id="MPUH01000751">
    <property type="protein sequence ID" value="OMJ74452.1"/>
    <property type="molecule type" value="Genomic_DNA"/>
</dbReference>
<dbReference type="PANTHER" id="PTHR12241:SF145">
    <property type="entry name" value="TUBULIN POLYGLUTAMYLASE TTLL5"/>
    <property type="match status" value="1"/>
</dbReference>
<comment type="catalytic activity">
    <reaction evidence="5">
        <text>L-glutamyl-[protein] + L-glutamate + ATP = gamma-L-glutamyl-L-glutamyl-[protein] + ADP + phosphate + H(+)</text>
        <dbReference type="Rhea" id="RHEA:60144"/>
        <dbReference type="Rhea" id="RHEA-COMP:10208"/>
        <dbReference type="Rhea" id="RHEA-COMP:15517"/>
        <dbReference type="ChEBI" id="CHEBI:15378"/>
        <dbReference type="ChEBI" id="CHEBI:29973"/>
        <dbReference type="ChEBI" id="CHEBI:29985"/>
        <dbReference type="ChEBI" id="CHEBI:30616"/>
        <dbReference type="ChEBI" id="CHEBI:43474"/>
        <dbReference type="ChEBI" id="CHEBI:143622"/>
        <dbReference type="ChEBI" id="CHEBI:456216"/>
    </reaction>
    <physiologicalReaction direction="left-to-right" evidence="5">
        <dbReference type="Rhea" id="RHEA:60145"/>
    </physiologicalReaction>
</comment>
<evidence type="ECO:0000256" key="2">
    <source>
        <dbReference type="ARBA" id="ARBA00022741"/>
    </source>
</evidence>
<dbReference type="Gene3D" id="3.30.470.20">
    <property type="entry name" value="ATP-grasp fold, B domain"/>
    <property type="match status" value="1"/>
</dbReference>
<keyword evidence="1" id="KW-0436">Ligase</keyword>
<proteinExistence type="predicted"/>
<comment type="caution">
    <text evidence="6">The sequence shown here is derived from an EMBL/GenBank/DDBJ whole genome shotgun (WGS) entry which is preliminary data.</text>
</comment>
<organism evidence="6 7">
    <name type="scientific">Stentor coeruleus</name>
    <dbReference type="NCBI Taxonomy" id="5963"/>
    <lineage>
        <taxon>Eukaryota</taxon>
        <taxon>Sar</taxon>
        <taxon>Alveolata</taxon>
        <taxon>Ciliophora</taxon>
        <taxon>Postciliodesmatophora</taxon>
        <taxon>Heterotrichea</taxon>
        <taxon>Heterotrichida</taxon>
        <taxon>Stentoridae</taxon>
        <taxon>Stentor</taxon>
    </lineage>
</organism>
<evidence type="ECO:0000313" key="6">
    <source>
        <dbReference type="EMBL" id="OMJ74452.1"/>
    </source>
</evidence>
<dbReference type="PROSITE" id="PS51221">
    <property type="entry name" value="TTL"/>
    <property type="match status" value="1"/>
</dbReference>
<dbReference type="GO" id="GO:0015631">
    <property type="term" value="F:tubulin binding"/>
    <property type="evidence" value="ECO:0007669"/>
    <property type="project" value="TreeGrafter"/>
</dbReference>
<keyword evidence="2" id="KW-0547">Nucleotide-binding</keyword>
<evidence type="ECO:0000256" key="5">
    <source>
        <dbReference type="ARBA" id="ARBA00049274"/>
    </source>
</evidence>
<dbReference type="SUPFAM" id="SSF56059">
    <property type="entry name" value="Glutathione synthetase ATP-binding domain-like"/>
    <property type="match status" value="1"/>
</dbReference>
<keyword evidence="7" id="KW-1185">Reference proteome</keyword>
<dbReference type="OrthoDB" id="443277at2759"/>
<dbReference type="InterPro" id="IPR004344">
    <property type="entry name" value="TTL/TTLL_fam"/>
</dbReference>
<dbReference type="GO" id="GO:0000226">
    <property type="term" value="P:microtubule cytoskeleton organization"/>
    <property type="evidence" value="ECO:0007669"/>
    <property type="project" value="TreeGrafter"/>
</dbReference>
<evidence type="ECO:0000256" key="1">
    <source>
        <dbReference type="ARBA" id="ARBA00022598"/>
    </source>
</evidence>
<sequence>MLRNKTPINAPTRNSTLFTTEKPKAVKIFAQDFEGNSFIQNKAPLLDKSLVQKNFASGEVIRGTSRPLTDTAKKDYKIRAASKSKTPYNDYKKLFCAVCKRGKCSCARLKIKNSPDKAEENNSETDEKISISRLKGTGIRIVLLIKSKYPWRQPTILFDYPEQCHKPSRVTPNVFAMKEEELKLKPLTFKVSDSALTYNCFLSAFLHSGFTQTSSSSFNVCITNIPKPEYMKELSPYQKLNHFPGIWQLGRKDNLWRNILKMRRKHGKAYDFCPYTFLLPEDFSRLQAEREENPKTLWILKPSASSCGRGIKVISGKSKLSSKKSGYIVSKYITNPHTLNGLKYDLRIYVGVVCFDPLRIYIYKDGLVRFATEKYSTEHKKLKKRYVHLTNFSVNKKSSKFVKNTNAQIDGEGSKWSLKALKKKYDELGISYEEVFRKIEDIIIKTLIAVEPHVVNSINQACKSRNNCFETYGFDILIDDTLRPWLLEVNVCPSLSSSSPLDKQIKTSLMCDIFTLSSIIPYDRKDFEKEQEYIKSSRLYGIDKVSRIGHRNLSVLANCLTLEEYSLSFEDLEVIAECEEDKEKCGDFIRIFPLKENIEMYSGYFEVVRYNNTLLWKHLKADGNILENIQKLLIT</sequence>
<reference evidence="6 7" key="1">
    <citation type="submission" date="2016-11" db="EMBL/GenBank/DDBJ databases">
        <title>The macronuclear genome of Stentor coeruleus: a giant cell with tiny introns.</title>
        <authorList>
            <person name="Slabodnick M."/>
            <person name="Ruby J.G."/>
            <person name="Reiff S.B."/>
            <person name="Swart E.C."/>
            <person name="Gosai S."/>
            <person name="Prabakaran S."/>
            <person name="Witkowska E."/>
            <person name="Larue G.E."/>
            <person name="Fisher S."/>
            <person name="Freeman R.M."/>
            <person name="Gunawardena J."/>
            <person name="Chu W."/>
            <person name="Stover N.A."/>
            <person name="Gregory B.D."/>
            <person name="Nowacki M."/>
            <person name="Derisi J."/>
            <person name="Roy S.W."/>
            <person name="Marshall W.F."/>
            <person name="Sood P."/>
        </authorList>
    </citation>
    <scope>NUCLEOTIDE SEQUENCE [LARGE SCALE GENOMIC DNA]</scope>
    <source>
        <strain evidence="6">WM001</strain>
    </source>
</reference>
<evidence type="ECO:0000256" key="4">
    <source>
        <dbReference type="ARBA" id="ARBA00041448"/>
    </source>
</evidence>
<gene>
    <name evidence="6" type="ORF">SteCoe_26635</name>
</gene>
<dbReference type="GO" id="GO:0005524">
    <property type="term" value="F:ATP binding"/>
    <property type="evidence" value="ECO:0007669"/>
    <property type="project" value="UniProtKB-KW"/>
</dbReference>
<dbReference type="Pfam" id="PF03133">
    <property type="entry name" value="TTL"/>
    <property type="match status" value="1"/>
</dbReference>
<name>A0A1R2BCE9_9CILI</name>